<reference evidence="2" key="1">
    <citation type="submission" date="2021-03" db="EMBL/GenBank/DDBJ databases">
        <authorList>
            <consortium name="Genoscope - CEA"/>
            <person name="William W."/>
        </authorList>
    </citation>
    <scope>NUCLEOTIDE SEQUENCE</scope>
    <source>
        <strain evidence="2">Doubled-haploid Pahang</strain>
    </source>
</reference>
<reference evidence="3" key="2">
    <citation type="submission" date="2021-05" db="UniProtKB">
        <authorList>
            <consortium name="EnsemblPlants"/>
        </authorList>
    </citation>
    <scope>IDENTIFICATION</scope>
    <source>
        <strain evidence="3">subsp. malaccensis</strain>
    </source>
</reference>
<protein>
    <submittedName>
        <fullName evidence="2">(wild Malaysian banana) hypothetical protein</fullName>
    </submittedName>
</protein>
<dbReference type="EMBL" id="HG996469">
    <property type="protein sequence ID" value="CAG1840860.1"/>
    <property type="molecule type" value="Genomic_DNA"/>
</dbReference>
<dbReference type="Gene3D" id="1.20.1280.50">
    <property type="match status" value="1"/>
</dbReference>
<organism evidence="3 4">
    <name type="scientific">Musa acuminata subsp. malaccensis</name>
    <name type="common">Wild banana</name>
    <name type="synonym">Musa malaccensis</name>
    <dbReference type="NCBI Taxonomy" id="214687"/>
    <lineage>
        <taxon>Eukaryota</taxon>
        <taxon>Viridiplantae</taxon>
        <taxon>Streptophyta</taxon>
        <taxon>Embryophyta</taxon>
        <taxon>Tracheophyta</taxon>
        <taxon>Spermatophyta</taxon>
        <taxon>Magnoliopsida</taxon>
        <taxon>Liliopsida</taxon>
        <taxon>Zingiberales</taxon>
        <taxon>Musaceae</taxon>
        <taxon>Musa</taxon>
    </lineage>
</organism>
<sequence>MSRAAGRERRSDRISGLTDELLLSILSELPIGDAAATAVLSKRWKGLFPSLPRFRIDFSQAGALPTFETVRSIICSRDSPLTSFHKQTTNDVHYGRFRQMVHSVSASRLGNRLRTATLYLDRILPLSIPFVQFLLMNAGVLQKMTCF</sequence>
<dbReference type="Gramene" id="Ma04_t01150.1">
    <property type="protein sequence ID" value="Ma04_p01150.1"/>
    <property type="gene ID" value="Ma04_g01150"/>
</dbReference>
<dbReference type="PANTHER" id="PTHR32212">
    <property type="entry name" value="CYCLIN-LIKE F-BOX"/>
    <property type="match status" value="1"/>
</dbReference>
<dbReference type="SUPFAM" id="SSF81383">
    <property type="entry name" value="F-box domain"/>
    <property type="match status" value="1"/>
</dbReference>
<proteinExistence type="predicted"/>
<dbReference type="AlphaFoldDB" id="A0A804IJQ8"/>
<evidence type="ECO:0000313" key="2">
    <source>
        <dbReference type="EMBL" id="CAG1840860.1"/>
    </source>
</evidence>
<feature type="domain" description="F-box" evidence="1">
    <location>
        <begin position="14"/>
        <end position="54"/>
    </location>
</feature>
<dbReference type="InterPro" id="IPR001810">
    <property type="entry name" value="F-box_dom"/>
</dbReference>
<evidence type="ECO:0000313" key="4">
    <source>
        <dbReference type="Proteomes" id="UP000012960"/>
    </source>
</evidence>
<dbReference type="EnsemblPlants" id="Ma04_t01150.1">
    <property type="protein sequence ID" value="Ma04_p01150.1"/>
    <property type="gene ID" value="Ma04_g01150"/>
</dbReference>
<dbReference type="InParanoid" id="A0A804IJQ8"/>
<evidence type="ECO:0000313" key="3">
    <source>
        <dbReference type="EnsemblPlants" id="Ma04_p01150.1"/>
    </source>
</evidence>
<dbReference type="Pfam" id="PF00646">
    <property type="entry name" value="F-box"/>
    <property type="match status" value="1"/>
</dbReference>
<gene>
    <name evidence="2" type="ORF">GSMUA_106540.1</name>
</gene>
<keyword evidence="4" id="KW-1185">Reference proteome</keyword>
<name>A0A804IJQ8_MUSAM</name>
<dbReference type="Proteomes" id="UP000012960">
    <property type="component" value="Unplaced"/>
</dbReference>
<accession>A0A804IJQ8</accession>
<dbReference type="PANTHER" id="PTHR32212:SF234">
    <property type="entry name" value="F-BOX_LRR-REPEAT PROTEIN 13-LIKE"/>
    <property type="match status" value="1"/>
</dbReference>
<dbReference type="InterPro" id="IPR036047">
    <property type="entry name" value="F-box-like_dom_sf"/>
</dbReference>
<evidence type="ECO:0000259" key="1">
    <source>
        <dbReference type="Pfam" id="PF00646"/>
    </source>
</evidence>